<keyword evidence="3" id="KW-0255">Endonuclease</keyword>
<dbReference type="GO" id="GO:0004519">
    <property type="term" value="F:endonuclease activity"/>
    <property type="evidence" value="ECO:0007669"/>
    <property type="project" value="UniProtKB-KW"/>
</dbReference>
<comment type="caution">
    <text evidence="2">The sequence shown here is derived from an EMBL/GenBank/DDBJ whole genome shotgun (WGS) entry which is preliminary data.</text>
</comment>
<keyword evidence="3" id="KW-0378">Hydrolase</keyword>
<evidence type="ECO:0000313" key="3">
    <source>
        <dbReference type="EMBL" id="TKG32404.1"/>
    </source>
</evidence>
<dbReference type="EMBL" id="MDBP01000063">
    <property type="protein sequence ID" value="PMP11247.1"/>
    <property type="molecule type" value="Genomic_DNA"/>
</dbReference>
<proteinExistence type="predicted"/>
<accession>A0A2N7NE67</accession>
<reference evidence="2" key="2">
    <citation type="submission" date="2016-07" db="EMBL/GenBank/DDBJ databases">
        <authorList>
            <person name="Wan K."/>
            <person name="Booth B."/>
            <person name="Spirohn K."/>
            <person name="Hao T."/>
            <person name="Hu Y."/>
            <person name="Calderwood M."/>
            <person name="Hill D."/>
            <person name="Mohr S."/>
            <person name="Vidal M."/>
            <person name="Celniker S."/>
            <person name="Perrimon N."/>
        </authorList>
    </citation>
    <scope>NUCLEOTIDE SEQUENCE</scope>
    <source>
        <strain evidence="2">10N.222.48.A2</strain>
    </source>
</reference>
<reference evidence="3 5" key="4">
    <citation type="submission" date="2019-04" db="EMBL/GenBank/DDBJ databases">
        <title>A reverse ecology approach based on a biological definition of microbial populations.</title>
        <authorList>
            <person name="Arevalo P."/>
            <person name="Vaninsberghe D."/>
            <person name="Elsherbini J."/>
            <person name="Gore J."/>
            <person name="Polz M."/>
        </authorList>
    </citation>
    <scope>NUCLEOTIDE SEQUENCE [LARGE SCALE GENOMIC DNA]</scope>
    <source>
        <strain evidence="3 5">10N.222.45.A8</strain>
    </source>
</reference>
<dbReference type="SMART" id="SM00507">
    <property type="entry name" value="HNHc"/>
    <property type="match status" value="1"/>
</dbReference>
<keyword evidence="3" id="KW-0540">Nuclease</keyword>
<evidence type="ECO:0000313" key="4">
    <source>
        <dbReference type="Proteomes" id="UP000235579"/>
    </source>
</evidence>
<protein>
    <submittedName>
        <fullName evidence="3">HNH endonuclease</fullName>
    </submittedName>
</protein>
<organism evidence="2 4">
    <name type="scientific">Vibrio tasmaniensis</name>
    <dbReference type="NCBI Taxonomy" id="212663"/>
    <lineage>
        <taxon>Bacteria</taxon>
        <taxon>Pseudomonadati</taxon>
        <taxon>Pseudomonadota</taxon>
        <taxon>Gammaproteobacteria</taxon>
        <taxon>Vibrionales</taxon>
        <taxon>Vibrionaceae</taxon>
        <taxon>Vibrio</taxon>
    </lineage>
</organism>
<dbReference type="Pfam" id="PF01844">
    <property type="entry name" value="HNH"/>
    <property type="match status" value="1"/>
</dbReference>
<reference evidence="2" key="3">
    <citation type="journal article" date="2018" name="Nature">
        <title>A major lineage of non-tailed dsDNA viruses as unrecognized killers of marine bacteria.</title>
        <authorList>
            <person name="Kauffman K.M."/>
            <person name="Hussain F.A."/>
            <person name="Yang J."/>
            <person name="Arevalo P."/>
            <person name="Brown J.M."/>
            <person name="Chang W.K."/>
            <person name="VanInsberghe D."/>
            <person name="Elsherbini J."/>
            <person name="Sharma R.S."/>
            <person name="Cutler M.B."/>
            <person name="Kelly L."/>
            <person name="Polz M.F."/>
        </authorList>
    </citation>
    <scope>NUCLEOTIDE SEQUENCE</scope>
    <source>
        <strain evidence="2">10N.222.48.A2</strain>
    </source>
</reference>
<dbReference type="RefSeq" id="WP_102258243.1">
    <property type="nucleotide sequence ID" value="NZ_MDBP01000063.1"/>
</dbReference>
<feature type="domain" description="HNH nuclease" evidence="1">
    <location>
        <begin position="46"/>
        <end position="104"/>
    </location>
</feature>
<dbReference type="InterPro" id="IPR002711">
    <property type="entry name" value="HNH"/>
</dbReference>
<evidence type="ECO:0000313" key="5">
    <source>
        <dbReference type="Proteomes" id="UP000308018"/>
    </source>
</evidence>
<evidence type="ECO:0000259" key="1">
    <source>
        <dbReference type="SMART" id="SM00507"/>
    </source>
</evidence>
<name>A0A2N7NE67_9VIBR</name>
<dbReference type="Gene3D" id="1.10.30.50">
    <property type="match status" value="1"/>
</dbReference>
<dbReference type="Proteomes" id="UP000308018">
    <property type="component" value="Unassembled WGS sequence"/>
</dbReference>
<evidence type="ECO:0000313" key="2">
    <source>
        <dbReference type="EMBL" id="PMP11247.1"/>
    </source>
</evidence>
<sequence length="218" mass="25104">MIKLNKGSKPQVLVDNATNWTNELLGFIQRDEKVPSSVSNRYNHSDVKGLLKQEAKNKCMYCESKVSHVSYEHIEHIKPKAKDKYPDLTFEWQNLGLACPVCNMNKSDEYDQNLPFLNPFNDEPSDHLYAAGPYVFGKPGQNRGKLTEKVIELNRMDLVEQRLERIDAIRQLMDSYENEHNPILKKAIYKELVEELGEDKAYSFVLNSIVDVVGIRTV</sequence>
<dbReference type="GO" id="GO:0003676">
    <property type="term" value="F:nucleic acid binding"/>
    <property type="evidence" value="ECO:0007669"/>
    <property type="project" value="InterPro"/>
</dbReference>
<dbReference type="EMBL" id="SYVV01000023">
    <property type="protein sequence ID" value="TKG32404.1"/>
    <property type="molecule type" value="Genomic_DNA"/>
</dbReference>
<dbReference type="CDD" id="cd00085">
    <property type="entry name" value="HNHc"/>
    <property type="match status" value="1"/>
</dbReference>
<gene>
    <name evidence="2" type="ORF">BCS92_21565</name>
    <name evidence="3" type="ORF">FC057_12775</name>
</gene>
<reference evidence="4" key="1">
    <citation type="submission" date="2016-07" db="EMBL/GenBank/DDBJ databases">
        <title>Nontailed viruses are major unrecognized killers of bacteria in the ocean.</title>
        <authorList>
            <person name="Kauffman K."/>
            <person name="Hussain F."/>
            <person name="Yang J."/>
            <person name="Arevalo P."/>
            <person name="Brown J."/>
            <person name="Cutler M."/>
            <person name="Kelly L."/>
            <person name="Polz M.F."/>
        </authorList>
    </citation>
    <scope>NUCLEOTIDE SEQUENCE [LARGE SCALE GENOMIC DNA]</scope>
    <source>
        <strain evidence="4">10N.222.48.A2</strain>
    </source>
</reference>
<dbReference type="GO" id="GO:0008270">
    <property type="term" value="F:zinc ion binding"/>
    <property type="evidence" value="ECO:0007669"/>
    <property type="project" value="InterPro"/>
</dbReference>
<dbReference type="AlphaFoldDB" id="A0A2N7NE67"/>
<dbReference type="Proteomes" id="UP000235579">
    <property type="component" value="Unassembled WGS sequence"/>
</dbReference>
<dbReference type="InterPro" id="IPR003615">
    <property type="entry name" value="HNH_nuc"/>
</dbReference>